<proteinExistence type="predicted"/>
<dbReference type="Proteomes" id="UP000515240">
    <property type="component" value="Chromosome"/>
</dbReference>
<keyword evidence="1" id="KW-0472">Membrane</keyword>
<keyword evidence="3" id="KW-1185">Reference proteome</keyword>
<dbReference type="EMBL" id="CP058554">
    <property type="protein sequence ID" value="QMV73513.1"/>
    <property type="molecule type" value="Genomic_DNA"/>
</dbReference>
<dbReference type="InterPro" id="IPR022109">
    <property type="entry name" value="DUF3649"/>
</dbReference>
<accession>A0A7G5EHN8</accession>
<organism evidence="2 3">
    <name type="scientific">Comamonas piscis</name>
    <dbReference type="NCBI Taxonomy" id="1562974"/>
    <lineage>
        <taxon>Bacteria</taxon>
        <taxon>Pseudomonadati</taxon>
        <taxon>Pseudomonadota</taxon>
        <taxon>Betaproteobacteria</taxon>
        <taxon>Burkholderiales</taxon>
        <taxon>Comamonadaceae</taxon>
        <taxon>Comamonas</taxon>
    </lineage>
</organism>
<feature type="transmembrane region" description="Helical" evidence="1">
    <location>
        <begin position="82"/>
        <end position="103"/>
    </location>
</feature>
<dbReference type="KEGG" id="cpis:HS961_12125"/>
<dbReference type="Pfam" id="PF12365">
    <property type="entry name" value="DUF3649"/>
    <property type="match status" value="1"/>
</dbReference>
<sequence>MQTAVNHPPAASLLGYRARVASRAVAAIGGGYALAAASAAAGAVGFQAFGMARVDATMTATMLAFVVYAIAAMWAFGCATALRAWLGIALPAGTLALIAWVLAPGAAA</sequence>
<dbReference type="AlphaFoldDB" id="A0A7G5EHN8"/>
<protein>
    <submittedName>
        <fullName evidence="2">DUF3649 domain-containing protein</fullName>
    </submittedName>
</protein>
<keyword evidence="1" id="KW-1133">Transmembrane helix</keyword>
<feature type="transmembrane region" description="Helical" evidence="1">
    <location>
        <begin position="20"/>
        <end position="44"/>
    </location>
</feature>
<reference evidence="2 3" key="1">
    <citation type="journal article" date="2020" name="G3 (Bethesda)">
        <title>CeMbio - The Caenorhabditis elegans Microbiome Resource.</title>
        <authorList>
            <person name="Dirksen P."/>
            <person name="Assie A."/>
            <person name="Zimmermann J."/>
            <person name="Zhang F."/>
            <person name="Tietje A.M."/>
            <person name="Marsh S.A."/>
            <person name="Felix M.A."/>
            <person name="Shapira M."/>
            <person name="Kaleta C."/>
            <person name="Schulenburg H."/>
            <person name="Samuel B."/>
        </authorList>
    </citation>
    <scope>NUCLEOTIDE SEQUENCE [LARGE SCALE GENOMIC DNA]</scope>
    <source>
        <strain evidence="2 3">BIGb0172</strain>
    </source>
</reference>
<evidence type="ECO:0000313" key="3">
    <source>
        <dbReference type="Proteomes" id="UP000515240"/>
    </source>
</evidence>
<name>A0A7G5EHN8_9BURK</name>
<evidence type="ECO:0000313" key="2">
    <source>
        <dbReference type="EMBL" id="QMV73513.1"/>
    </source>
</evidence>
<evidence type="ECO:0000256" key="1">
    <source>
        <dbReference type="SAM" id="Phobius"/>
    </source>
</evidence>
<keyword evidence="1" id="KW-0812">Transmembrane</keyword>
<gene>
    <name evidence="2" type="ORF">HS961_12125</name>
</gene>
<feature type="transmembrane region" description="Helical" evidence="1">
    <location>
        <begin position="56"/>
        <end position="76"/>
    </location>
</feature>
<dbReference type="RefSeq" id="WP_182322279.1">
    <property type="nucleotide sequence ID" value="NZ_CP058554.1"/>
</dbReference>